<keyword evidence="4" id="KW-0902">Two-component regulatory system</keyword>
<dbReference type="InterPro" id="IPR009057">
    <property type="entry name" value="Homeodomain-like_sf"/>
</dbReference>
<dbReference type="PROSITE" id="PS50110">
    <property type="entry name" value="RESPONSE_REGULATORY"/>
    <property type="match status" value="1"/>
</dbReference>
<evidence type="ECO:0000259" key="9">
    <source>
        <dbReference type="PROSITE" id="PS01124"/>
    </source>
</evidence>
<feature type="domain" description="HTH araC/xylS-type" evidence="9">
    <location>
        <begin position="371"/>
        <end position="469"/>
    </location>
</feature>
<dbReference type="SMART" id="SM00448">
    <property type="entry name" value="REC"/>
    <property type="match status" value="1"/>
</dbReference>
<evidence type="ECO:0000313" key="12">
    <source>
        <dbReference type="Proteomes" id="UP000426246"/>
    </source>
</evidence>
<sequence length="471" mass="54275">MHKVLIVDDESWVVESLKDLVDWNSYGFEVVGQAYNGVDALEAMRVHQPDVVFTDIRMPEMNGLELLQRGKSLPFPIHFVVVSGYAEFAYAQKAISYGAIAYCLKPFDEMEISGILLKLNKTLNAAKPSLDSSLIHLLEDPNAENQLKLQDELKKYDIKDWNTAGIVVVVSVGSESLPDIYERVIKLKIGTSKTAYLLNSRQSEALRRKWTDELPIGVMGIGVSEKITDLKEIKIAIANADLLAHQFFVTRETGAYYPQAFKYNELNQQMMEMSHAVRDRDNKAVNRIFEHIEVLFKEKALTIQHAFQVYNMTVSFLFKLGQTENILYSYEQLLQSYKHVFDMLDELRSLAKRYLQASDSHSLETKNQAFNSILQFVTLNFREDISLQNLSDQFFMNPSYISQLFKKEVGETFTAYIAKLRINYACELLDKDESSVHEIAEKIGYHDYFYFTRLFKKITGKTPSQYRNDEH</sequence>
<dbReference type="Gene3D" id="3.40.50.2300">
    <property type="match status" value="1"/>
</dbReference>
<keyword evidence="2" id="KW-0963">Cytoplasm</keyword>
<dbReference type="CDD" id="cd17536">
    <property type="entry name" value="REC_YesN-like"/>
    <property type="match status" value="1"/>
</dbReference>
<protein>
    <submittedName>
        <fullName evidence="11">Response regulator</fullName>
    </submittedName>
</protein>
<reference evidence="12" key="1">
    <citation type="submission" date="2018-11" db="EMBL/GenBank/DDBJ databases">
        <title>Complete genome sequence of Paenibacillus sp. ML311-T8.</title>
        <authorList>
            <person name="Nam Y.-D."/>
            <person name="Kang J."/>
            <person name="Chung W.-H."/>
            <person name="Park Y.S."/>
        </authorList>
    </citation>
    <scope>NUCLEOTIDE SEQUENCE [LARGE SCALE GENOMIC DNA]</scope>
    <source>
        <strain evidence="12">ML311-T8</strain>
    </source>
</reference>
<dbReference type="SUPFAM" id="SSF46689">
    <property type="entry name" value="Homeodomain-like"/>
    <property type="match status" value="2"/>
</dbReference>
<keyword evidence="12" id="KW-1185">Reference proteome</keyword>
<dbReference type="PROSITE" id="PS01124">
    <property type="entry name" value="HTH_ARAC_FAMILY_2"/>
    <property type="match status" value="1"/>
</dbReference>
<evidence type="ECO:0000256" key="3">
    <source>
        <dbReference type="ARBA" id="ARBA00022553"/>
    </source>
</evidence>
<dbReference type="RefSeq" id="WP_155703307.1">
    <property type="nucleotide sequence ID" value="NZ_CP034235.1"/>
</dbReference>
<dbReference type="InterPro" id="IPR051552">
    <property type="entry name" value="HptR"/>
</dbReference>
<dbReference type="KEGG" id="ppsc:EHS13_26620"/>
<feature type="modified residue" description="4-aspartylphosphate" evidence="8">
    <location>
        <position position="55"/>
    </location>
</feature>
<dbReference type="GO" id="GO:0043565">
    <property type="term" value="F:sequence-specific DNA binding"/>
    <property type="evidence" value="ECO:0007669"/>
    <property type="project" value="InterPro"/>
</dbReference>
<comment type="subcellular location">
    <subcellularLocation>
        <location evidence="1">Cytoplasm</location>
    </subcellularLocation>
</comment>
<dbReference type="InterPro" id="IPR011006">
    <property type="entry name" value="CheY-like_superfamily"/>
</dbReference>
<dbReference type="Pfam" id="PF12833">
    <property type="entry name" value="HTH_18"/>
    <property type="match status" value="1"/>
</dbReference>
<dbReference type="PRINTS" id="PR00032">
    <property type="entry name" value="HTHARAC"/>
</dbReference>
<keyword evidence="7" id="KW-0804">Transcription</keyword>
<dbReference type="InterPro" id="IPR018062">
    <property type="entry name" value="HTH_AraC-typ_CS"/>
</dbReference>
<dbReference type="GO" id="GO:0003700">
    <property type="term" value="F:DNA-binding transcription factor activity"/>
    <property type="evidence" value="ECO:0007669"/>
    <property type="project" value="InterPro"/>
</dbReference>
<name>A0A6B8RRN5_9BACL</name>
<dbReference type="SMART" id="SM00342">
    <property type="entry name" value="HTH_ARAC"/>
    <property type="match status" value="1"/>
</dbReference>
<dbReference type="EMBL" id="CP034235">
    <property type="protein sequence ID" value="QGQ98205.1"/>
    <property type="molecule type" value="Genomic_DNA"/>
</dbReference>
<evidence type="ECO:0000259" key="10">
    <source>
        <dbReference type="PROSITE" id="PS50110"/>
    </source>
</evidence>
<proteinExistence type="predicted"/>
<dbReference type="Gene3D" id="1.10.10.60">
    <property type="entry name" value="Homeodomain-like"/>
    <property type="match status" value="2"/>
</dbReference>
<feature type="domain" description="Response regulatory" evidence="10">
    <location>
        <begin position="3"/>
        <end position="120"/>
    </location>
</feature>
<dbReference type="InterPro" id="IPR018060">
    <property type="entry name" value="HTH_AraC"/>
</dbReference>
<evidence type="ECO:0000256" key="1">
    <source>
        <dbReference type="ARBA" id="ARBA00004496"/>
    </source>
</evidence>
<organism evidence="11 12">
    <name type="scientific">Paenibacillus psychroresistens</name>
    <dbReference type="NCBI Taxonomy" id="1778678"/>
    <lineage>
        <taxon>Bacteria</taxon>
        <taxon>Bacillati</taxon>
        <taxon>Bacillota</taxon>
        <taxon>Bacilli</taxon>
        <taxon>Bacillales</taxon>
        <taxon>Paenibacillaceae</taxon>
        <taxon>Paenibacillus</taxon>
    </lineage>
</organism>
<evidence type="ECO:0000313" key="11">
    <source>
        <dbReference type="EMBL" id="QGQ98205.1"/>
    </source>
</evidence>
<evidence type="ECO:0000256" key="4">
    <source>
        <dbReference type="ARBA" id="ARBA00023012"/>
    </source>
</evidence>
<keyword evidence="5" id="KW-0805">Transcription regulation</keyword>
<dbReference type="GO" id="GO:0000160">
    <property type="term" value="P:phosphorelay signal transduction system"/>
    <property type="evidence" value="ECO:0007669"/>
    <property type="project" value="UniProtKB-KW"/>
</dbReference>
<dbReference type="AlphaFoldDB" id="A0A6B8RRN5"/>
<dbReference type="PANTHER" id="PTHR42713:SF3">
    <property type="entry name" value="TRANSCRIPTIONAL REGULATORY PROTEIN HPTR"/>
    <property type="match status" value="1"/>
</dbReference>
<evidence type="ECO:0000256" key="5">
    <source>
        <dbReference type="ARBA" id="ARBA00023015"/>
    </source>
</evidence>
<dbReference type="SUPFAM" id="SSF52172">
    <property type="entry name" value="CheY-like"/>
    <property type="match status" value="1"/>
</dbReference>
<dbReference type="PANTHER" id="PTHR42713">
    <property type="entry name" value="HISTIDINE KINASE-RELATED"/>
    <property type="match status" value="1"/>
</dbReference>
<dbReference type="OrthoDB" id="342399at2"/>
<keyword evidence="3 8" id="KW-0597">Phosphoprotein</keyword>
<evidence type="ECO:0000256" key="6">
    <source>
        <dbReference type="ARBA" id="ARBA00023125"/>
    </source>
</evidence>
<keyword evidence="6" id="KW-0238">DNA-binding</keyword>
<dbReference type="GO" id="GO:0005737">
    <property type="term" value="C:cytoplasm"/>
    <property type="evidence" value="ECO:0007669"/>
    <property type="project" value="UniProtKB-SubCell"/>
</dbReference>
<gene>
    <name evidence="11" type="ORF">EHS13_26620</name>
</gene>
<dbReference type="Pfam" id="PF00072">
    <property type="entry name" value="Response_reg"/>
    <property type="match status" value="1"/>
</dbReference>
<evidence type="ECO:0000256" key="7">
    <source>
        <dbReference type="ARBA" id="ARBA00023163"/>
    </source>
</evidence>
<accession>A0A6B8RRN5</accession>
<dbReference type="Proteomes" id="UP000426246">
    <property type="component" value="Chromosome"/>
</dbReference>
<evidence type="ECO:0000256" key="2">
    <source>
        <dbReference type="ARBA" id="ARBA00022490"/>
    </source>
</evidence>
<dbReference type="InterPro" id="IPR001789">
    <property type="entry name" value="Sig_transdc_resp-reg_receiver"/>
</dbReference>
<dbReference type="InterPro" id="IPR020449">
    <property type="entry name" value="Tscrpt_reg_AraC-type_HTH"/>
</dbReference>
<dbReference type="PROSITE" id="PS00041">
    <property type="entry name" value="HTH_ARAC_FAMILY_1"/>
    <property type="match status" value="1"/>
</dbReference>
<evidence type="ECO:0000256" key="8">
    <source>
        <dbReference type="PROSITE-ProRule" id="PRU00169"/>
    </source>
</evidence>